<protein>
    <submittedName>
        <fullName evidence="5">LTD domain-containing protein</fullName>
    </submittedName>
</protein>
<feature type="region of interest" description="Disordered" evidence="1">
    <location>
        <begin position="22"/>
        <end position="63"/>
    </location>
</feature>
<gene>
    <name evidence="3" type="ORF">ACOC_LOCUS7742</name>
</gene>
<keyword evidence="2" id="KW-0732">Signal</keyword>
<dbReference type="OMA" id="CMPDEND"/>
<keyword evidence="4" id="KW-1185">Reference proteome</keyword>
<evidence type="ECO:0000313" key="5">
    <source>
        <dbReference type="WBParaSite" id="ACOC_0000774101-mRNA-1"/>
    </source>
</evidence>
<proteinExistence type="predicted"/>
<feature type="chain" id="PRO_5043130262" evidence="2">
    <location>
        <begin position="22"/>
        <end position="138"/>
    </location>
</feature>
<dbReference type="EMBL" id="UYYA01004071">
    <property type="protein sequence ID" value="VDM59327.1"/>
    <property type="molecule type" value="Genomic_DNA"/>
</dbReference>
<dbReference type="Proteomes" id="UP000267027">
    <property type="component" value="Unassembled WGS sequence"/>
</dbReference>
<dbReference type="AlphaFoldDB" id="A0A0R3PQS4"/>
<name>A0A0R3PQS4_ANGCS</name>
<reference evidence="3 4" key="2">
    <citation type="submission" date="2018-11" db="EMBL/GenBank/DDBJ databases">
        <authorList>
            <consortium name="Pathogen Informatics"/>
        </authorList>
    </citation>
    <scope>NUCLEOTIDE SEQUENCE [LARGE SCALE GENOMIC DNA]</scope>
    <source>
        <strain evidence="3 4">Costa Rica</strain>
    </source>
</reference>
<organism evidence="5">
    <name type="scientific">Angiostrongylus costaricensis</name>
    <name type="common">Nematode worm</name>
    <dbReference type="NCBI Taxonomy" id="334426"/>
    <lineage>
        <taxon>Eukaryota</taxon>
        <taxon>Metazoa</taxon>
        <taxon>Ecdysozoa</taxon>
        <taxon>Nematoda</taxon>
        <taxon>Chromadorea</taxon>
        <taxon>Rhabditida</taxon>
        <taxon>Rhabditina</taxon>
        <taxon>Rhabditomorpha</taxon>
        <taxon>Strongyloidea</taxon>
        <taxon>Metastrongylidae</taxon>
        <taxon>Angiostrongylus</taxon>
    </lineage>
</organism>
<evidence type="ECO:0000313" key="3">
    <source>
        <dbReference type="EMBL" id="VDM59327.1"/>
    </source>
</evidence>
<feature type="signal peptide" evidence="2">
    <location>
        <begin position="1"/>
        <end position="21"/>
    </location>
</feature>
<evidence type="ECO:0000256" key="2">
    <source>
        <dbReference type="SAM" id="SignalP"/>
    </source>
</evidence>
<sequence>MQPKIVLLYLCIINIVNNVHAQDSEDAEPPEKPAPDTSGSQQQSNEHSKRNSVPIKPPPQKFNDKLAAVNVKSSDVPKFNEYDAQFTSHYKMTCGAKVQAISSVEGTARCMPDENDIVEIMNDDTIVVQDCLRAGLKP</sequence>
<dbReference type="WBParaSite" id="ACOC_0000774101-mRNA-1">
    <property type="protein sequence ID" value="ACOC_0000774101-mRNA-1"/>
    <property type="gene ID" value="ACOC_0000774101"/>
</dbReference>
<reference evidence="5" key="1">
    <citation type="submission" date="2017-02" db="UniProtKB">
        <authorList>
            <consortium name="WormBaseParasite"/>
        </authorList>
    </citation>
    <scope>IDENTIFICATION</scope>
</reference>
<evidence type="ECO:0000256" key="1">
    <source>
        <dbReference type="SAM" id="MobiDB-lite"/>
    </source>
</evidence>
<evidence type="ECO:0000313" key="4">
    <source>
        <dbReference type="Proteomes" id="UP000267027"/>
    </source>
</evidence>
<accession>A0A0R3PQS4</accession>